<gene>
    <name evidence="2" type="ORF">A7C99_4171</name>
</gene>
<comment type="caution">
    <text evidence="2">The sequence shown here is derived from an EMBL/GenBank/DDBJ whole genome shotgun (WGS) entry which is preliminary data.</text>
</comment>
<dbReference type="InterPro" id="IPR011992">
    <property type="entry name" value="EF-hand-dom_pair"/>
</dbReference>
<dbReference type="SUPFAM" id="SSF47473">
    <property type="entry name" value="EF-hand"/>
    <property type="match status" value="1"/>
</dbReference>
<name>A0A178EZV0_TRIRU</name>
<dbReference type="InterPro" id="IPR040250">
    <property type="entry name" value="Nucleobindin"/>
</dbReference>
<protein>
    <recommendedName>
        <fullName evidence="4">EF-hand domain-containing protein</fullName>
    </recommendedName>
</protein>
<evidence type="ECO:0000313" key="2">
    <source>
        <dbReference type="EMBL" id="OAL64737.1"/>
    </source>
</evidence>
<accession>A0A178EZV0</accession>
<dbReference type="GO" id="GO:0005793">
    <property type="term" value="C:endoplasmic reticulum-Golgi intermediate compartment"/>
    <property type="evidence" value="ECO:0007669"/>
    <property type="project" value="TreeGrafter"/>
</dbReference>
<evidence type="ECO:0000313" key="3">
    <source>
        <dbReference type="Proteomes" id="UP000243015"/>
    </source>
</evidence>
<sequence>MQIFALKCSVCRLYQIYKGLPVEGTSRYPAAIEGLTVSKGIPYLTMISPRSILLALLAFTPSIYAHGSHGDNQDRSNLDWATLHMMEEHHITSFDARSFFSLHDYDNSGLWTTDEVRRTYGLDDESNAALTEERKQQILREVFNIFDPLKTGVISANDYVRLTQQGKKLPDFGTGPGHHGDMEYEYEIHHFEKYHGDDAKEEDLTHPEDIEHFRKHDREYAESLRLEKLESMDIVLANIPAKFLKSPSA</sequence>
<proteinExistence type="predicted"/>
<dbReference type="Proteomes" id="UP000243015">
    <property type="component" value="Unassembled WGS sequence"/>
</dbReference>
<organism evidence="2 3">
    <name type="scientific">Trichophyton rubrum</name>
    <name type="common">Athlete's foot fungus</name>
    <name type="synonym">Epidermophyton rubrum</name>
    <dbReference type="NCBI Taxonomy" id="5551"/>
    <lineage>
        <taxon>Eukaryota</taxon>
        <taxon>Fungi</taxon>
        <taxon>Dikarya</taxon>
        <taxon>Ascomycota</taxon>
        <taxon>Pezizomycotina</taxon>
        <taxon>Eurotiomycetes</taxon>
        <taxon>Eurotiomycetidae</taxon>
        <taxon>Onygenales</taxon>
        <taxon>Arthrodermataceae</taxon>
        <taxon>Trichophyton</taxon>
    </lineage>
</organism>
<dbReference type="GO" id="GO:0005509">
    <property type="term" value="F:calcium ion binding"/>
    <property type="evidence" value="ECO:0007669"/>
    <property type="project" value="TreeGrafter"/>
</dbReference>
<evidence type="ECO:0000256" key="1">
    <source>
        <dbReference type="ARBA" id="ARBA00022729"/>
    </source>
</evidence>
<dbReference type="EMBL" id="LHPM01000015">
    <property type="protein sequence ID" value="OAL64737.1"/>
    <property type="molecule type" value="Genomic_DNA"/>
</dbReference>
<dbReference type="PANTHER" id="PTHR19237">
    <property type="entry name" value="NUCLEOBINDIN"/>
    <property type="match status" value="1"/>
</dbReference>
<reference evidence="2 3" key="1">
    <citation type="submission" date="2016-05" db="EMBL/GenBank/DDBJ databases">
        <title>Genome sequencing of Trichophyton rubrum CMCC(F)T1i isolated from hair.</title>
        <authorList>
            <person name="Zhan P."/>
            <person name="Tao Y."/>
            <person name="Liu W."/>
        </authorList>
    </citation>
    <scope>NUCLEOTIDE SEQUENCE [LARGE SCALE GENOMIC DNA]</scope>
    <source>
        <strain evidence="3">CMCC(F)T1i</strain>
    </source>
</reference>
<keyword evidence="1" id="KW-0732">Signal</keyword>
<dbReference type="VEuPathDB" id="FungiDB:TERG_05149"/>
<dbReference type="Gene3D" id="1.10.238.10">
    <property type="entry name" value="EF-hand"/>
    <property type="match status" value="1"/>
</dbReference>
<dbReference type="PANTHER" id="PTHR19237:SF20">
    <property type="entry name" value="NUCLEOBINDIN 1"/>
    <property type="match status" value="1"/>
</dbReference>
<dbReference type="AlphaFoldDB" id="A0A178EZV0"/>
<evidence type="ECO:0008006" key="4">
    <source>
        <dbReference type="Google" id="ProtNLM"/>
    </source>
</evidence>